<keyword evidence="3 5" id="KW-0663">Pyridoxal phosphate</keyword>
<dbReference type="Gene3D" id="3.30.470.10">
    <property type="match status" value="1"/>
</dbReference>
<dbReference type="PANTHER" id="PTHR42743">
    <property type="entry name" value="AMINO-ACID AMINOTRANSFERASE"/>
    <property type="match status" value="1"/>
</dbReference>
<evidence type="ECO:0000313" key="6">
    <source>
        <dbReference type="EMBL" id="MDE5415966.1"/>
    </source>
</evidence>
<dbReference type="EC" id="4.1.3.38" evidence="6"/>
<comment type="similarity">
    <text evidence="2 4">Belongs to the class-IV pyridoxal-phosphate-dependent aminotransferase family.</text>
</comment>
<evidence type="ECO:0000256" key="2">
    <source>
        <dbReference type="ARBA" id="ARBA00009320"/>
    </source>
</evidence>
<evidence type="ECO:0000256" key="3">
    <source>
        <dbReference type="ARBA" id="ARBA00022898"/>
    </source>
</evidence>
<dbReference type="SUPFAM" id="SSF56752">
    <property type="entry name" value="D-aminoacid aminotransferase-like PLP-dependent enzymes"/>
    <property type="match status" value="1"/>
</dbReference>
<comment type="cofactor">
    <cofactor evidence="1 5">
        <name>pyridoxal 5'-phosphate</name>
        <dbReference type="ChEBI" id="CHEBI:597326"/>
    </cofactor>
</comment>
<evidence type="ECO:0000256" key="5">
    <source>
        <dbReference type="RuleBase" id="RU004516"/>
    </source>
</evidence>
<keyword evidence="7" id="KW-1185">Reference proteome</keyword>
<gene>
    <name evidence="6" type="primary">pabC</name>
    <name evidence="6" type="ORF">N7Z68_21775</name>
</gene>
<sequence>MYIYVNGEIVTPENAKISAFDHGFMYGLGVFETFRIYDGHPFLVDDHFLRLRQSLSHLSINWDWTKGQVMTVLQQLLAKNKLTNAYVRWNVSAGVGPLGLQDEPYDQPSTIVYVKPLPEKMSVTKRGVMLNTKRNTPEGNERLKSHHYLNNIIGKREIGSDASVEGIFLTQDGYLAEGIVSNLFWLKNNVIYTPAVETGILNGVTRQFILTLLNDLGYEYQEGFYKSEDLFEADEAFVTNSIQEVVSLEDVEGKTNYDSEMTLANQLRKHYFSLRKKLNSRVEIYKKE</sequence>
<dbReference type="NCBIfam" id="NF005800">
    <property type="entry name" value="PRK07650.1"/>
    <property type="match status" value="1"/>
</dbReference>
<organism evidence="6 7">
    <name type="scientific">Alkalihalobacterium chitinilyticum</name>
    <dbReference type="NCBI Taxonomy" id="2980103"/>
    <lineage>
        <taxon>Bacteria</taxon>
        <taxon>Bacillati</taxon>
        <taxon>Bacillota</taxon>
        <taxon>Bacilli</taxon>
        <taxon>Bacillales</taxon>
        <taxon>Bacillaceae</taxon>
        <taxon>Alkalihalobacterium</taxon>
    </lineage>
</organism>
<dbReference type="InterPro" id="IPR050571">
    <property type="entry name" value="Class-IV_PLP-Dep_Aminotrnsfr"/>
</dbReference>
<dbReference type="GO" id="GO:0008696">
    <property type="term" value="F:4-amino-4-deoxychorismate lyase activity"/>
    <property type="evidence" value="ECO:0007669"/>
    <property type="project" value="UniProtKB-EC"/>
</dbReference>
<dbReference type="InterPro" id="IPR001544">
    <property type="entry name" value="Aminotrans_IV"/>
</dbReference>
<evidence type="ECO:0000256" key="4">
    <source>
        <dbReference type="RuleBase" id="RU004106"/>
    </source>
</evidence>
<evidence type="ECO:0000256" key="1">
    <source>
        <dbReference type="ARBA" id="ARBA00001933"/>
    </source>
</evidence>
<accession>A0ABT5VL62</accession>
<dbReference type="InterPro" id="IPR043131">
    <property type="entry name" value="BCAT-like_N"/>
</dbReference>
<keyword evidence="6" id="KW-0456">Lyase</keyword>
<proteinExistence type="inferred from homology"/>
<dbReference type="EMBL" id="JAOTPO010000024">
    <property type="protein sequence ID" value="MDE5415966.1"/>
    <property type="molecule type" value="Genomic_DNA"/>
</dbReference>
<dbReference type="Pfam" id="PF01063">
    <property type="entry name" value="Aminotran_4"/>
    <property type="match status" value="1"/>
</dbReference>
<protein>
    <submittedName>
        <fullName evidence="6">Aminodeoxychorismate lyase</fullName>
        <ecNumber evidence="6">4.1.3.38</ecNumber>
    </submittedName>
</protein>
<reference evidence="6" key="1">
    <citation type="submission" date="2024-05" db="EMBL/GenBank/DDBJ databases">
        <title>Alkalihalobacillus sp. strain MEB203 novel alkaliphilic bacterium from Lonar Lake, India.</title>
        <authorList>
            <person name="Joshi A."/>
            <person name="Thite S."/>
            <person name="Mengade P."/>
        </authorList>
    </citation>
    <scope>NUCLEOTIDE SEQUENCE</scope>
    <source>
        <strain evidence="6">MEB 203</strain>
    </source>
</reference>
<dbReference type="Gene3D" id="3.20.10.10">
    <property type="entry name" value="D-amino Acid Aminotransferase, subunit A, domain 2"/>
    <property type="match status" value="1"/>
</dbReference>
<dbReference type="InterPro" id="IPR018300">
    <property type="entry name" value="Aminotrans_IV_CS"/>
</dbReference>
<dbReference type="InterPro" id="IPR036038">
    <property type="entry name" value="Aminotransferase-like"/>
</dbReference>
<dbReference type="RefSeq" id="WP_275120555.1">
    <property type="nucleotide sequence ID" value="NZ_JAOTPO010000024.1"/>
</dbReference>
<dbReference type="PANTHER" id="PTHR42743:SF11">
    <property type="entry name" value="AMINODEOXYCHORISMATE LYASE"/>
    <property type="match status" value="1"/>
</dbReference>
<dbReference type="Proteomes" id="UP001148125">
    <property type="component" value="Unassembled WGS sequence"/>
</dbReference>
<dbReference type="InterPro" id="IPR043132">
    <property type="entry name" value="BCAT-like_C"/>
</dbReference>
<evidence type="ECO:0000313" key="7">
    <source>
        <dbReference type="Proteomes" id="UP001148125"/>
    </source>
</evidence>
<comment type="caution">
    <text evidence="6">The sequence shown here is derived from an EMBL/GenBank/DDBJ whole genome shotgun (WGS) entry which is preliminary data.</text>
</comment>
<dbReference type="PROSITE" id="PS00770">
    <property type="entry name" value="AA_TRANSFER_CLASS_4"/>
    <property type="match status" value="1"/>
</dbReference>
<name>A0ABT5VL62_9BACI</name>